<dbReference type="STRING" id="1653476.THC_1394"/>
<reference evidence="2" key="2">
    <citation type="journal article" date="2016" name="Int. J. Syst. Evol. Microbiol.">
        <title>Caldimicrobium thiodismutans sp. nov., a sulfur-disproportionating bacterium isolated from a hot spring.</title>
        <authorList>
            <person name="Kojima H."/>
            <person name="Umezawa K."/>
            <person name="Fukui M."/>
        </authorList>
    </citation>
    <scope>NUCLEOTIDE SEQUENCE [LARGE SCALE GENOMIC DNA]</scope>
    <source>
        <strain evidence="2">TF1</strain>
    </source>
</reference>
<dbReference type="RefSeq" id="WP_068515265.1">
    <property type="nucleotide sequence ID" value="NZ_AP014945.1"/>
</dbReference>
<protein>
    <recommendedName>
        <fullName evidence="3">Cytoplasmic protein</fullName>
    </recommendedName>
</protein>
<name>A0A0U5B6P2_9BACT</name>
<reference evidence="1 2" key="1">
    <citation type="journal article" date="2016" name="Int. J. Syst. Evol. Microbiol.">
        <title>Caldimicrobium thiodismutans sp. nov., a sulfur-disproportionating bacterium isolated from a hot spring, and emended description of the genus Caldimicrobium.</title>
        <authorList>
            <person name="Kojima H."/>
            <person name="Umezawa K."/>
            <person name="Fukui M."/>
        </authorList>
    </citation>
    <scope>NUCLEOTIDE SEQUENCE [LARGE SCALE GENOMIC DNA]</scope>
    <source>
        <strain evidence="1 2">TF1</strain>
    </source>
</reference>
<dbReference type="Proteomes" id="UP000068196">
    <property type="component" value="Chromosome"/>
</dbReference>
<dbReference type="EMBL" id="AP014945">
    <property type="protein sequence ID" value="BAU23760.1"/>
    <property type="molecule type" value="Genomic_DNA"/>
</dbReference>
<gene>
    <name evidence="1" type="ORF">THC_1394</name>
</gene>
<evidence type="ECO:0000313" key="2">
    <source>
        <dbReference type="Proteomes" id="UP000068196"/>
    </source>
</evidence>
<dbReference type="PATRIC" id="fig|1653476.3.peg.1443"/>
<dbReference type="AlphaFoldDB" id="A0A0U5B6P2"/>
<organism evidence="1 2">
    <name type="scientific">Caldimicrobium thiodismutans</name>
    <dbReference type="NCBI Taxonomy" id="1653476"/>
    <lineage>
        <taxon>Bacteria</taxon>
        <taxon>Pseudomonadati</taxon>
        <taxon>Thermodesulfobacteriota</taxon>
        <taxon>Thermodesulfobacteria</taxon>
        <taxon>Thermodesulfobacteriales</taxon>
        <taxon>Thermodesulfobacteriaceae</taxon>
        <taxon>Caldimicrobium</taxon>
    </lineage>
</organism>
<dbReference type="SUPFAM" id="SSF75169">
    <property type="entry name" value="DsrEFH-like"/>
    <property type="match status" value="1"/>
</dbReference>
<dbReference type="KEGG" id="cthi:THC_1394"/>
<evidence type="ECO:0008006" key="3">
    <source>
        <dbReference type="Google" id="ProtNLM"/>
    </source>
</evidence>
<sequence length="115" mass="12884">MSKYALFAFRGEPMCFIHVLLNALNINNLGFEVKVIIEGEATKLLSELYEEGSALNILYRQCLERDLIAGICKACSQKFGTYELALEKGLKILDDMANHAGMGPFLKEGYQIITF</sequence>
<evidence type="ECO:0000313" key="1">
    <source>
        <dbReference type="EMBL" id="BAU23760.1"/>
    </source>
</evidence>
<dbReference type="InterPro" id="IPR027396">
    <property type="entry name" value="DsrEFH-like"/>
</dbReference>
<proteinExistence type="predicted"/>
<dbReference type="OrthoDB" id="9807925at2"/>
<accession>A0A0U5B6P2</accession>
<keyword evidence="2" id="KW-1185">Reference proteome</keyword>